<evidence type="ECO:0000313" key="3">
    <source>
        <dbReference type="Proteomes" id="UP000708208"/>
    </source>
</evidence>
<protein>
    <submittedName>
        <fullName evidence="2">Uncharacterized protein</fullName>
    </submittedName>
</protein>
<comment type="caution">
    <text evidence="2">The sequence shown here is derived from an EMBL/GenBank/DDBJ whole genome shotgun (WGS) entry which is preliminary data.</text>
</comment>
<feature type="non-terminal residue" evidence="2">
    <location>
        <position position="1"/>
    </location>
</feature>
<dbReference type="Proteomes" id="UP000708208">
    <property type="component" value="Unassembled WGS sequence"/>
</dbReference>
<accession>A0A8J2K113</accession>
<dbReference type="AlphaFoldDB" id="A0A8J2K113"/>
<organism evidence="2 3">
    <name type="scientific">Allacma fusca</name>
    <dbReference type="NCBI Taxonomy" id="39272"/>
    <lineage>
        <taxon>Eukaryota</taxon>
        <taxon>Metazoa</taxon>
        <taxon>Ecdysozoa</taxon>
        <taxon>Arthropoda</taxon>
        <taxon>Hexapoda</taxon>
        <taxon>Collembola</taxon>
        <taxon>Symphypleona</taxon>
        <taxon>Sminthuridae</taxon>
        <taxon>Allacma</taxon>
    </lineage>
</organism>
<feature type="region of interest" description="Disordered" evidence="1">
    <location>
        <begin position="1"/>
        <end position="22"/>
    </location>
</feature>
<reference evidence="2" key="1">
    <citation type="submission" date="2021-06" db="EMBL/GenBank/DDBJ databases">
        <authorList>
            <person name="Hodson N. C."/>
            <person name="Mongue J. A."/>
            <person name="Jaron S. K."/>
        </authorList>
    </citation>
    <scope>NUCLEOTIDE SEQUENCE</scope>
</reference>
<gene>
    <name evidence="2" type="ORF">AFUS01_LOCUS7212</name>
</gene>
<evidence type="ECO:0000256" key="1">
    <source>
        <dbReference type="SAM" id="MobiDB-lite"/>
    </source>
</evidence>
<keyword evidence="3" id="KW-1185">Reference proteome</keyword>
<name>A0A8J2K113_9HEXA</name>
<proteinExistence type="predicted"/>
<dbReference type="EMBL" id="CAJVCH010048527">
    <property type="protein sequence ID" value="CAG7717773.1"/>
    <property type="molecule type" value="Genomic_DNA"/>
</dbReference>
<evidence type="ECO:0000313" key="2">
    <source>
        <dbReference type="EMBL" id="CAG7717773.1"/>
    </source>
</evidence>
<sequence>MNAAPFKIDSNNFGEFESKLTP</sequence>